<accession>A0A853D2D1</accession>
<gene>
    <name evidence="2" type="ORF">HNR13_003888</name>
</gene>
<keyword evidence="2" id="KW-0238">DNA-binding</keyword>
<protein>
    <submittedName>
        <fullName evidence="2">DNA-binding transcriptional MocR family regulator</fullName>
    </submittedName>
</protein>
<evidence type="ECO:0000313" key="2">
    <source>
        <dbReference type="EMBL" id="NYJ25601.1"/>
    </source>
</evidence>
<feature type="region of interest" description="Disordered" evidence="1">
    <location>
        <begin position="133"/>
        <end position="152"/>
    </location>
</feature>
<name>A0A853D2D1_9MICO</name>
<evidence type="ECO:0000256" key="1">
    <source>
        <dbReference type="SAM" id="MobiDB-lite"/>
    </source>
</evidence>
<dbReference type="AlphaFoldDB" id="A0A853D2D1"/>
<dbReference type="GO" id="GO:0003677">
    <property type="term" value="F:DNA binding"/>
    <property type="evidence" value="ECO:0007669"/>
    <property type="project" value="UniProtKB-KW"/>
</dbReference>
<dbReference type="RefSeq" id="WP_179608385.1">
    <property type="nucleotide sequence ID" value="NZ_BAABEH010000001.1"/>
</dbReference>
<evidence type="ECO:0000313" key="3">
    <source>
        <dbReference type="Proteomes" id="UP000578352"/>
    </source>
</evidence>
<sequence length="152" mass="16335">MSEYGAATAAFEDLAGAILSGTRAPNSRLPTSRELARKSGIAIGTANKALGMAVEMGLAIDSGRERHVAPVTAGTRELRPAVRSLIDDALRNATDLETLVLLIRGLWEQKNLRANESFEDDRYAELVPAEFVLGGAPEPEHTDEVTSDDMPF</sequence>
<reference evidence="2 3" key="1">
    <citation type="submission" date="2020-07" db="EMBL/GenBank/DDBJ databases">
        <title>Sequencing the genomes of 1000 actinobacteria strains.</title>
        <authorList>
            <person name="Klenk H.-P."/>
        </authorList>
    </citation>
    <scope>NUCLEOTIDE SEQUENCE [LARGE SCALE GENOMIC DNA]</scope>
    <source>
        <strain evidence="2 3">DSM 15165</strain>
    </source>
</reference>
<organism evidence="2 3">
    <name type="scientific">Leifsonia shinshuensis</name>
    <dbReference type="NCBI Taxonomy" id="150026"/>
    <lineage>
        <taxon>Bacteria</taxon>
        <taxon>Bacillati</taxon>
        <taxon>Actinomycetota</taxon>
        <taxon>Actinomycetes</taxon>
        <taxon>Micrococcales</taxon>
        <taxon>Microbacteriaceae</taxon>
        <taxon>Leifsonia</taxon>
    </lineage>
</organism>
<dbReference type="EMBL" id="JACCFL010000001">
    <property type="protein sequence ID" value="NYJ25601.1"/>
    <property type="molecule type" value="Genomic_DNA"/>
</dbReference>
<dbReference type="Proteomes" id="UP000578352">
    <property type="component" value="Unassembled WGS sequence"/>
</dbReference>
<dbReference type="SUPFAM" id="SSF46785">
    <property type="entry name" value="Winged helix' DNA-binding domain"/>
    <property type="match status" value="1"/>
</dbReference>
<dbReference type="Gene3D" id="1.10.10.10">
    <property type="entry name" value="Winged helix-like DNA-binding domain superfamily/Winged helix DNA-binding domain"/>
    <property type="match status" value="1"/>
</dbReference>
<dbReference type="InterPro" id="IPR036388">
    <property type="entry name" value="WH-like_DNA-bd_sf"/>
</dbReference>
<comment type="caution">
    <text evidence="2">The sequence shown here is derived from an EMBL/GenBank/DDBJ whole genome shotgun (WGS) entry which is preliminary data.</text>
</comment>
<dbReference type="InterPro" id="IPR036390">
    <property type="entry name" value="WH_DNA-bd_sf"/>
</dbReference>
<proteinExistence type="predicted"/>